<feature type="compositionally biased region" description="Polar residues" evidence="1">
    <location>
        <begin position="53"/>
        <end position="62"/>
    </location>
</feature>
<accession>A0A2M8R752</accession>
<protein>
    <submittedName>
        <fullName evidence="2">Uncharacterized protein</fullName>
    </submittedName>
</protein>
<feature type="region of interest" description="Disordered" evidence="1">
    <location>
        <begin position="25"/>
        <end position="62"/>
    </location>
</feature>
<proteinExistence type="predicted"/>
<evidence type="ECO:0000313" key="3">
    <source>
        <dbReference type="Proteomes" id="UP000231194"/>
    </source>
</evidence>
<dbReference type="AlphaFoldDB" id="A0A2M8R752"/>
<evidence type="ECO:0000313" key="2">
    <source>
        <dbReference type="EMBL" id="PJG53620.1"/>
    </source>
</evidence>
<evidence type="ECO:0000256" key="1">
    <source>
        <dbReference type="SAM" id="MobiDB-lite"/>
    </source>
</evidence>
<gene>
    <name evidence="2" type="ORF">CVM73_19330</name>
</gene>
<organism evidence="2 3">
    <name type="scientific">Bradyrhizobium forestalis</name>
    <dbReference type="NCBI Taxonomy" id="1419263"/>
    <lineage>
        <taxon>Bacteria</taxon>
        <taxon>Pseudomonadati</taxon>
        <taxon>Pseudomonadota</taxon>
        <taxon>Alphaproteobacteria</taxon>
        <taxon>Hyphomicrobiales</taxon>
        <taxon>Nitrobacteraceae</taxon>
        <taxon>Bradyrhizobium</taxon>
    </lineage>
</organism>
<sequence>MLATNGTISIRTNDFFKREGKVEYAQKDGPKRSVMRDAVAEPRSHAGREAQHQWGQRDQTMA</sequence>
<reference evidence="2 3" key="1">
    <citation type="submission" date="2017-11" db="EMBL/GenBank/DDBJ databases">
        <title>Bradyrhizobium forestalis sp. nov., an efficient nitrogen-fixing bacterium isolated from nodules of forest legume species in the Amazon.</title>
        <authorList>
            <person name="Costa E.M."/>
            <person name="Guimaraes A."/>
            <person name="Carvalho T.S."/>
            <person name="Rodrigues T.L."/>
            <person name="Ribeiro P.R.A."/>
            <person name="Lebbe L."/>
            <person name="Willems A."/>
            <person name="Moreira F.M.S."/>
        </authorList>
    </citation>
    <scope>NUCLEOTIDE SEQUENCE [LARGE SCALE GENOMIC DNA]</scope>
    <source>
        <strain evidence="2 3">INPA54B</strain>
    </source>
</reference>
<feature type="compositionally biased region" description="Basic and acidic residues" evidence="1">
    <location>
        <begin position="25"/>
        <end position="51"/>
    </location>
</feature>
<keyword evidence="3" id="KW-1185">Reference proteome</keyword>
<dbReference type="Proteomes" id="UP000231194">
    <property type="component" value="Unassembled WGS sequence"/>
</dbReference>
<name>A0A2M8R752_9BRAD</name>
<dbReference type="EMBL" id="PGVG01000015">
    <property type="protein sequence ID" value="PJG53620.1"/>
    <property type="molecule type" value="Genomic_DNA"/>
</dbReference>
<comment type="caution">
    <text evidence="2">The sequence shown here is derived from an EMBL/GenBank/DDBJ whole genome shotgun (WGS) entry which is preliminary data.</text>
</comment>